<proteinExistence type="predicted"/>
<evidence type="ECO:0000256" key="3">
    <source>
        <dbReference type="SAM" id="MobiDB-lite"/>
    </source>
</evidence>
<feature type="region of interest" description="Disordered" evidence="3">
    <location>
        <begin position="41"/>
        <end position="87"/>
    </location>
</feature>
<gene>
    <name evidence="5" type="ORF">KPS_000849</name>
</gene>
<dbReference type="PROSITE" id="PS51257">
    <property type="entry name" value="PROKAR_LIPOPROTEIN"/>
    <property type="match status" value="1"/>
</dbReference>
<organism evidence="5 6">
    <name type="scientific">Nitratidesulfovibrio liaohensis</name>
    <dbReference type="NCBI Taxonomy" id="2604158"/>
    <lineage>
        <taxon>Bacteria</taxon>
        <taxon>Pseudomonadati</taxon>
        <taxon>Thermodesulfobacteriota</taxon>
        <taxon>Desulfovibrionia</taxon>
        <taxon>Desulfovibrionales</taxon>
        <taxon>Desulfovibrionaceae</taxon>
        <taxon>Nitratidesulfovibrio</taxon>
    </lineage>
</organism>
<reference evidence="5" key="1">
    <citation type="submission" date="2023-09" db="EMBL/GenBank/DDBJ databases">
        <authorList>
            <consortium name="CW5 consortium"/>
            <person name="Lu C.-W."/>
        </authorList>
    </citation>
    <scope>NUCLEOTIDE SEQUENCE</scope>
    <source>
        <strain evidence="5">KPS</strain>
    </source>
</reference>
<name>A0ABY9R7X7_9BACT</name>
<feature type="compositionally biased region" description="Polar residues" evidence="3">
    <location>
        <begin position="44"/>
        <end position="58"/>
    </location>
</feature>
<dbReference type="Pfam" id="PF01555">
    <property type="entry name" value="N6_N4_Mtase"/>
    <property type="match status" value="1"/>
</dbReference>
<keyword evidence="6" id="KW-1185">Reference proteome</keyword>
<dbReference type="SUPFAM" id="SSF53335">
    <property type="entry name" value="S-adenosyl-L-methionine-dependent methyltransferases"/>
    <property type="match status" value="1"/>
</dbReference>
<dbReference type="EMBL" id="CP133659">
    <property type="protein sequence ID" value="WMW67242.1"/>
    <property type="molecule type" value="Genomic_DNA"/>
</dbReference>
<evidence type="ECO:0000313" key="5">
    <source>
        <dbReference type="EMBL" id="WMW67242.1"/>
    </source>
</evidence>
<feature type="domain" description="DNA methylase N-4/N-6" evidence="4">
    <location>
        <begin position="7"/>
        <end position="37"/>
    </location>
</feature>
<keyword evidence="1" id="KW-0489">Methyltransferase</keyword>
<dbReference type="Proteomes" id="UP001180616">
    <property type="component" value="Chromosome"/>
</dbReference>
<evidence type="ECO:0000259" key="4">
    <source>
        <dbReference type="Pfam" id="PF01555"/>
    </source>
</evidence>
<evidence type="ECO:0000313" key="6">
    <source>
        <dbReference type="Proteomes" id="UP001180616"/>
    </source>
</evidence>
<protein>
    <submittedName>
        <fullName evidence="5">Site-specific DNA-methyltransferase</fullName>
    </submittedName>
</protein>
<keyword evidence="2" id="KW-0808">Transferase</keyword>
<dbReference type="InterPro" id="IPR002941">
    <property type="entry name" value="DNA_methylase_N4/N6"/>
</dbReference>
<sequence>MALLRDLLAVTQPGGLVLDPFTGGGTTGMACMATGRRPLDIKLSPNTTASPLTVSRRPTATRWPRNRTQSPRQGITCRGPTLTRVRA</sequence>
<dbReference type="InterPro" id="IPR029063">
    <property type="entry name" value="SAM-dependent_MTases_sf"/>
</dbReference>
<dbReference type="Gene3D" id="3.40.50.150">
    <property type="entry name" value="Vaccinia Virus protein VP39"/>
    <property type="match status" value="1"/>
</dbReference>
<evidence type="ECO:0000256" key="1">
    <source>
        <dbReference type="ARBA" id="ARBA00022603"/>
    </source>
</evidence>
<accession>A0ABY9R7X7</accession>
<evidence type="ECO:0000256" key="2">
    <source>
        <dbReference type="ARBA" id="ARBA00022679"/>
    </source>
</evidence>